<comment type="caution">
    <text evidence="1">The sequence shown here is derived from an EMBL/GenBank/DDBJ whole genome shotgun (WGS) entry which is preliminary data.</text>
</comment>
<organism evidence="1 2">
    <name type="scientific">Necator americanus</name>
    <name type="common">Human hookworm</name>
    <dbReference type="NCBI Taxonomy" id="51031"/>
    <lineage>
        <taxon>Eukaryota</taxon>
        <taxon>Metazoa</taxon>
        <taxon>Ecdysozoa</taxon>
        <taxon>Nematoda</taxon>
        <taxon>Chromadorea</taxon>
        <taxon>Rhabditida</taxon>
        <taxon>Rhabditina</taxon>
        <taxon>Rhabditomorpha</taxon>
        <taxon>Strongyloidea</taxon>
        <taxon>Ancylostomatidae</taxon>
        <taxon>Bunostominae</taxon>
        <taxon>Necator</taxon>
    </lineage>
</organism>
<gene>
    <name evidence="1" type="primary">Necator_chrX.g24707</name>
    <name evidence="1" type="ORF">RB195_024542</name>
</gene>
<accession>A0ABR1EQW0</accession>
<dbReference type="Proteomes" id="UP001303046">
    <property type="component" value="Unassembled WGS sequence"/>
</dbReference>
<sequence length="75" mass="8055">MTCSLHGWTSDVDEVLEPYPAESSAGYGSRTSSTLLTKLENILDDSGEGAKRVEEMLGRTSSEDGSSKYLSKCSC</sequence>
<reference evidence="1 2" key="1">
    <citation type="submission" date="2023-08" db="EMBL/GenBank/DDBJ databases">
        <title>A Necator americanus chromosomal reference genome.</title>
        <authorList>
            <person name="Ilik V."/>
            <person name="Petrzelkova K.J."/>
            <person name="Pardy F."/>
            <person name="Fuh T."/>
            <person name="Niatou-Singa F.S."/>
            <person name="Gouil Q."/>
            <person name="Baker L."/>
            <person name="Ritchie M.E."/>
            <person name="Jex A.R."/>
            <person name="Gazzola D."/>
            <person name="Li H."/>
            <person name="Toshio Fujiwara R."/>
            <person name="Zhan B."/>
            <person name="Aroian R.V."/>
            <person name="Pafco B."/>
            <person name="Schwarz E.M."/>
        </authorList>
    </citation>
    <scope>NUCLEOTIDE SEQUENCE [LARGE SCALE GENOMIC DNA]</scope>
    <source>
        <strain evidence="1 2">Aroian</strain>
        <tissue evidence="1">Whole animal</tissue>
    </source>
</reference>
<protein>
    <submittedName>
        <fullName evidence="1">Uncharacterized protein</fullName>
    </submittedName>
</protein>
<keyword evidence="2" id="KW-1185">Reference proteome</keyword>
<evidence type="ECO:0000313" key="1">
    <source>
        <dbReference type="EMBL" id="KAK6764261.1"/>
    </source>
</evidence>
<proteinExistence type="predicted"/>
<evidence type="ECO:0000313" key="2">
    <source>
        <dbReference type="Proteomes" id="UP001303046"/>
    </source>
</evidence>
<dbReference type="EMBL" id="JAVFWL010000006">
    <property type="protein sequence ID" value="KAK6764261.1"/>
    <property type="molecule type" value="Genomic_DNA"/>
</dbReference>
<name>A0ABR1EQW0_NECAM</name>